<dbReference type="EMBL" id="KZ680208">
    <property type="protein sequence ID" value="PTB69460.1"/>
    <property type="molecule type" value="Genomic_DNA"/>
</dbReference>
<dbReference type="PROSITE" id="PS51257">
    <property type="entry name" value="PROKAR_LIPOPROTEIN"/>
    <property type="match status" value="1"/>
</dbReference>
<dbReference type="Proteomes" id="UP000241546">
    <property type="component" value="Unassembled WGS sequence"/>
</dbReference>
<sequence>MRTSIMQPSHAWARTHTTQSPHATAASCHHWQPVTAIHLGLGRAIGRQRTTCAFYLLLFGSTGDQENAAGKKGQSGKKGCDGGCPGQLEINLLEFFSFAIGGSGRVGLPRVAPWLVPSLSHYLAAMLVLSPQALPSFDTPRSTSKEERFGGCATVQTVVLGVWQGCWQAVASGPWATCNMQWPTDNGLGERQPSPPATGTITILAPQPRFWAAASRSSDQIICSESKQTNAPDTSGFGLSAASHPSVCPAAEYGNVVTGSVLPLQG</sequence>
<evidence type="ECO:0000313" key="1">
    <source>
        <dbReference type="EMBL" id="PTB69460.1"/>
    </source>
</evidence>
<dbReference type="GeneID" id="36605922"/>
<dbReference type="RefSeq" id="XP_024752780.1">
    <property type="nucleotide sequence ID" value="XM_024897804.1"/>
</dbReference>
<name>A0A2T4BJI2_9HYPO</name>
<accession>A0A2T4BJI2</accession>
<gene>
    <name evidence="1" type="ORF">BBK36DRAFT_16857</name>
</gene>
<organism evidence="1 2">
    <name type="scientific">Trichoderma citrinoviride</name>
    <dbReference type="NCBI Taxonomy" id="58853"/>
    <lineage>
        <taxon>Eukaryota</taxon>
        <taxon>Fungi</taxon>
        <taxon>Dikarya</taxon>
        <taxon>Ascomycota</taxon>
        <taxon>Pezizomycotina</taxon>
        <taxon>Sordariomycetes</taxon>
        <taxon>Hypocreomycetidae</taxon>
        <taxon>Hypocreales</taxon>
        <taxon>Hypocreaceae</taxon>
        <taxon>Trichoderma</taxon>
    </lineage>
</organism>
<dbReference type="AlphaFoldDB" id="A0A2T4BJI2"/>
<evidence type="ECO:0000313" key="2">
    <source>
        <dbReference type="Proteomes" id="UP000241546"/>
    </source>
</evidence>
<proteinExistence type="predicted"/>
<dbReference type="OrthoDB" id="10629627at2759"/>
<reference evidence="2" key="1">
    <citation type="submission" date="2016-07" db="EMBL/GenBank/DDBJ databases">
        <title>Multiple horizontal gene transfer events from other fungi enriched the ability of initially mycotrophic Trichoderma (Ascomycota) to feed on dead plant biomass.</title>
        <authorList>
            <consortium name="DOE Joint Genome Institute"/>
            <person name="Atanasova L."/>
            <person name="Chenthamara K."/>
            <person name="Zhang J."/>
            <person name="Grujic M."/>
            <person name="Henrissat B."/>
            <person name="Kuo A."/>
            <person name="Aerts A."/>
            <person name="Salamov A."/>
            <person name="Lipzen A."/>
            <person name="Labutti K."/>
            <person name="Barry K."/>
            <person name="Miao Y."/>
            <person name="Rahimi M.J."/>
            <person name="Shen Q."/>
            <person name="Grigoriev I.V."/>
            <person name="Kubicek C.P."/>
            <person name="Druzhinina I.S."/>
        </authorList>
    </citation>
    <scope>NUCLEOTIDE SEQUENCE [LARGE SCALE GENOMIC DNA]</scope>
    <source>
        <strain evidence="2">TUCIM 6016</strain>
    </source>
</reference>
<protein>
    <submittedName>
        <fullName evidence="1">Uncharacterized protein</fullName>
    </submittedName>
</protein>
<keyword evidence="2" id="KW-1185">Reference proteome</keyword>